<organism evidence="1">
    <name type="scientific">Paramecium bursaria Chlorella virus NYs1</name>
    <dbReference type="NCBI Taxonomy" id="83442"/>
    <lineage>
        <taxon>Viruses</taxon>
        <taxon>Varidnaviria</taxon>
        <taxon>Bamfordvirae</taxon>
        <taxon>Nucleocytoviricota</taxon>
        <taxon>Megaviricetes</taxon>
        <taxon>Algavirales</taxon>
        <taxon>Phycodnaviridae</taxon>
        <taxon>Chlorovirus</taxon>
        <taxon>Chlorovirus newyorkense</taxon>
    </lineage>
</organism>
<name>M1I892_9PHYC</name>
<proteinExistence type="predicted"/>
<gene>
    <name evidence="1" type="primary">NYs-1_452R</name>
    <name evidence="1" type="ORF">PBCVNYs1_452R</name>
</gene>
<reference evidence="1" key="1">
    <citation type="submission" date="2012-10" db="EMBL/GenBank/DDBJ databases">
        <title>Towards defining the chloroviruses: a genomic journey through a genus of large DNA viruses.</title>
        <authorList>
            <person name="Jeanniard A."/>
            <person name="Dunigan D.D."/>
            <person name="Gurnon J.R."/>
            <person name="Agarkova I."/>
            <person name="Kang M."/>
            <person name="Vitek J."/>
            <person name="Duncan G."/>
            <person name="McClung O.W."/>
            <person name="Larsen M."/>
            <person name="Claverie J.-M."/>
            <person name="Van Etten J.L."/>
            <person name="Blanc G."/>
        </authorList>
    </citation>
    <scope>NUCLEOTIDE SEQUENCE</scope>
</reference>
<dbReference type="RefSeq" id="YP_009665384.1">
    <property type="nucleotide sequence ID" value="NC_043235.1"/>
</dbReference>
<sequence length="67" mass="7636">MANKPYALKLSRVKMSPFHDVATARKELQKYKRGERIGFTAESSLKSMGLIPRSDGTYELGNKYQKI</sequence>
<protein>
    <submittedName>
        <fullName evidence="1">Uncharacterized protein</fullName>
    </submittedName>
</protein>
<dbReference type="GeneID" id="40525603"/>
<dbReference type="EMBL" id="JX997183">
    <property type="protein sequence ID" value="AGE58739.1"/>
    <property type="molecule type" value="Genomic_DNA"/>
</dbReference>
<evidence type="ECO:0000313" key="1">
    <source>
        <dbReference type="EMBL" id="AGE58739.1"/>
    </source>
</evidence>
<accession>M1I892</accession>
<dbReference type="KEGG" id="vg:40525603"/>